<dbReference type="PIRSF" id="PIRSF001892">
    <property type="entry name" value="CyaE"/>
    <property type="match status" value="1"/>
</dbReference>
<evidence type="ECO:0000313" key="9">
    <source>
        <dbReference type="Proteomes" id="UP000315217"/>
    </source>
</evidence>
<keyword evidence="3" id="KW-0813">Transport</keyword>
<dbReference type="InterPro" id="IPR028351">
    <property type="entry name" value="CyaE"/>
</dbReference>
<keyword evidence="4" id="KW-1134">Transmembrane beta strand</keyword>
<keyword evidence="6" id="KW-0472">Membrane</keyword>
<evidence type="ECO:0000256" key="7">
    <source>
        <dbReference type="ARBA" id="ARBA00023237"/>
    </source>
</evidence>
<dbReference type="Gene3D" id="1.20.1600.10">
    <property type="entry name" value="Outer membrane efflux proteins (OEP)"/>
    <property type="match status" value="1"/>
</dbReference>
<organism evidence="8 9">
    <name type="scientific">Candidatus Segetimicrobium genomatis</name>
    <dbReference type="NCBI Taxonomy" id="2569760"/>
    <lineage>
        <taxon>Bacteria</taxon>
        <taxon>Bacillati</taxon>
        <taxon>Candidatus Sysuimicrobiota</taxon>
        <taxon>Candidatus Sysuimicrobiia</taxon>
        <taxon>Candidatus Sysuimicrobiales</taxon>
        <taxon>Candidatus Segetimicrobiaceae</taxon>
        <taxon>Candidatus Segetimicrobium</taxon>
    </lineage>
</organism>
<evidence type="ECO:0000256" key="4">
    <source>
        <dbReference type="ARBA" id="ARBA00022452"/>
    </source>
</evidence>
<comment type="subcellular location">
    <subcellularLocation>
        <location evidence="1">Cell outer membrane</location>
    </subcellularLocation>
</comment>
<dbReference type="GO" id="GO:0009279">
    <property type="term" value="C:cell outer membrane"/>
    <property type="evidence" value="ECO:0007669"/>
    <property type="project" value="UniProtKB-SubCell"/>
</dbReference>
<comment type="similarity">
    <text evidence="2">Belongs to the outer membrane factor (OMF) (TC 1.B.17) family.</text>
</comment>
<evidence type="ECO:0000256" key="5">
    <source>
        <dbReference type="ARBA" id="ARBA00022692"/>
    </source>
</evidence>
<dbReference type="PANTHER" id="PTHR30026">
    <property type="entry name" value="OUTER MEMBRANE PROTEIN TOLC"/>
    <property type="match status" value="1"/>
</dbReference>
<keyword evidence="7" id="KW-0998">Cell outer membrane</keyword>
<protein>
    <submittedName>
        <fullName evidence="8">TolC family protein</fullName>
    </submittedName>
</protein>
<dbReference type="Pfam" id="PF02321">
    <property type="entry name" value="OEP"/>
    <property type="match status" value="2"/>
</dbReference>
<dbReference type="SUPFAM" id="SSF56954">
    <property type="entry name" value="Outer membrane efflux proteins (OEP)"/>
    <property type="match status" value="1"/>
</dbReference>
<accession>A0A537LVL7</accession>
<sequence length="457" mass="48173">MEENIVGWMPEARVRVRIEIADSSLVRDRRRKAMTQGIASLLFAILFAGALPTRALAAPVARPLSFASVAQTALQDNLQLRAAAFDVAVAQAQLAQARGAKLPQANLSGSYTRNQEQPLLADPNVYAASLVVSYPLSTGGNLEARIRLAEANVRGAQATYERTKQQIVFAAEQTYLQALLAAESVAAAQRSLAVANESLRVAQVRFSAGAGARLDVLQAEVAVASAEQALVQAQTGVGNAQANLNALINLPLDTPLALTDTLTPRPVDIALADAIARALRERADLAALRNRIEAAQAGIDVAQSGGAPTFGFGAGYALSNANGLSTTIFGGWLVTLGVTLSVFDGGITQAQIREAQLQLEQLKLREAQIRQQVELDVRVAALALQRAAGELTAATKAVEQGRESVRLATVRYQSGVGTSLELLTAQSNLALAEQSLASARFNQNAARIQLILAMGSQ</sequence>
<proteinExistence type="inferred from homology"/>
<evidence type="ECO:0000256" key="3">
    <source>
        <dbReference type="ARBA" id="ARBA00022448"/>
    </source>
</evidence>
<dbReference type="GO" id="GO:1990281">
    <property type="term" value="C:efflux pump complex"/>
    <property type="evidence" value="ECO:0007669"/>
    <property type="project" value="TreeGrafter"/>
</dbReference>
<reference evidence="8 9" key="1">
    <citation type="journal article" date="2019" name="Nat. Microbiol.">
        <title>Mediterranean grassland soil C-N compound turnover is dependent on rainfall and depth, and is mediated by genomically divergent microorganisms.</title>
        <authorList>
            <person name="Diamond S."/>
            <person name="Andeer P.F."/>
            <person name="Li Z."/>
            <person name="Crits-Christoph A."/>
            <person name="Burstein D."/>
            <person name="Anantharaman K."/>
            <person name="Lane K.R."/>
            <person name="Thomas B.C."/>
            <person name="Pan C."/>
            <person name="Northen T.R."/>
            <person name="Banfield J.F."/>
        </authorList>
    </citation>
    <scope>NUCLEOTIDE SEQUENCE [LARGE SCALE GENOMIC DNA]</scope>
    <source>
        <strain evidence="8">NP_1</strain>
    </source>
</reference>
<dbReference type="EMBL" id="VBAI01000035">
    <property type="protein sequence ID" value="TMJ12059.1"/>
    <property type="molecule type" value="Genomic_DNA"/>
</dbReference>
<dbReference type="PANTHER" id="PTHR30026:SF20">
    <property type="entry name" value="OUTER MEMBRANE PROTEIN TOLC"/>
    <property type="match status" value="1"/>
</dbReference>
<evidence type="ECO:0000313" key="8">
    <source>
        <dbReference type="EMBL" id="TMJ12059.1"/>
    </source>
</evidence>
<dbReference type="AlphaFoldDB" id="A0A537LVL7"/>
<dbReference type="InterPro" id="IPR003423">
    <property type="entry name" value="OMP_efflux"/>
</dbReference>
<evidence type="ECO:0000256" key="1">
    <source>
        <dbReference type="ARBA" id="ARBA00004442"/>
    </source>
</evidence>
<evidence type="ECO:0000256" key="6">
    <source>
        <dbReference type="ARBA" id="ARBA00023136"/>
    </source>
</evidence>
<keyword evidence="5" id="KW-0812">Transmembrane</keyword>
<dbReference type="Proteomes" id="UP000315217">
    <property type="component" value="Unassembled WGS sequence"/>
</dbReference>
<name>A0A537LVL7_9BACT</name>
<dbReference type="GO" id="GO:0015288">
    <property type="term" value="F:porin activity"/>
    <property type="evidence" value="ECO:0007669"/>
    <property type="project" value="TreeGrafter"/>
</dbReference>
<comment type="caution">
    <text evidence="8">The sequence shown here is derived from an EMBL/GenBank/DDBJ whole genome shotgun (WGS) entry which is preliminary data.</text>
</comment>
<evidence type="ECO:0000256" key="2">
    <source>
        <dbReference type="ARBA" id="ARBA00007613"/>
    </source>
</evidence>
<gene>
    <name evidence="8" type="ORF">E6G98_03710</name>
</gene>
<dbReference type="InterPro" id="IPR051906">
    <property type="entry name" value="TolC-like"/>
</dbReference>
<dbReference type="GO" id="GO:0015562">
    <property type="term" value="F:efflux transmembrane transporter activity"/>
    <property type="evidence" value="ECO:0007669"/>
    <property type="project" value="InterPro"/>
</dbReference>